<gene>
    <name evidence="1" type="ORF">NBRC3188_1686</name>
</gene>
<dbReference type="Proteomes" id="UP000287300">
    <property type="component" value="Unassembled WGS sequence"/>
</dbReference>
<sequence length="49" mass="5411">MPDLKDLWRLVQVMNDLKAWRFVALVLVALAFAVAKALPGMAAIIQACQ</sequence>
<comment type="caution">
    <text evidence="1">The sequence shown here is derived from an EMBL/GenBank/DDBJ whole genome shotgun (WGS) entry which is preliminary data.</text>
</comment>
<organism evidence="1 2">
    <name type="scientific">Acetobacter pasteurianus NBRC 3188</name>
    <dbReference type="NCBI Taxonomy" id="1226663"/>
    <lineage>
        <taxon>Bacteria</taxon>
        <taxon>Pseudomonadati</taxon>
        <taxon>Pseudomonadota</taxon>
        <taxon>Alphaproteobacteria</taxon>
        <taxon>Acetobacterales</taxon>
        <taxon>Acetobacteraceae</taxon>
        <taxon>Acetobacter</taxon>
    </lineage>
</organism>
<proteinExistence type="predicted"/>
<dbReference type="RefSeq" id="WP_170164628.1">
    <property type="nucleotide sequence ID" value="NZ_BDES01000049.1"/>
</dbReference>
<protein>
    <submittedName>
        <fullName evidence="1">Uncharacterized protein</fullName>
    </submittedName>
</protein>
<reference evidence="1 2" key="1">
    <citation type="submission" date="2016-06" db="EMBL/GenBank/DDBJ databases">
        <title>Acetobacter pasteurianus NBRC 3188 whole genome sequencing project.</title>
        <authorList>
            <person name="Matsutani M."/>
            <person name="Shiwa Y."/>
            <person name="Okamoto-Kainuma A."/>
            <person name="Ishikawa M."/>
            <person name="Koizumi Y."/>
            <person name="Yoshikawa H."/>
            <person name="Yakushi T."/>
            <person name="Matsushita K."/>
        </authorList>
    </citation>
    <scope>NUCLEOTIDE SEQUENCE [LARGE SCALE GENOMIC DNA]</scope>
    <source>
        <strain evidence="1 2">NBRC 3188</strain>
    </source>
</reference>
<evidence type="ECO:0000313" key="2">
    <source>
        <dbReference type="Proteomes" id="UP000287300"/>
    </source>
</evidence>
<name>A0A401WUF8_ACEPA</name>
<accession>A0A401WUF8</accession>
<dbReference type="EMBL" id="BDES01000049">
    <property type="protein sequence ID" value="GCD52989.1"/>
    <property type="molecule type" value="Genomic_DNA"/>
</dbReference>
<evidence type="ECO:0000313" key="1">
    <source>
        <dbReference type="EMBL" id="GCD52989.1"/>
    </source>
</evidence>
<dbReference type="AlphaFoldDB" id="A0A401WUF8"/>